<dbReference type="GO" id="GO:0009360">
    <property type="term" value="C:DNA polymerase III complex"/>
    <property type="evidence" value="ECO:0007669"/>
    <property type="project" value="InterPro"/>
</dbReference>
<keyword evidence="4" id="KW-0808">Transferase</keyword>
<evidence type="ECO:0000259" key="10">
    <source>
        <dbReference type="Pfam" id="PF02767"/>
    </source>
</evidence>
<name>A0A0F9BGN4_9ZZZZ</name>
<dbReference type="Pfam" id="PF02767">
    <property type="entry name" value="DNA_pol3_beta_2"/>
    <property type="match status" value="1"/>
</dbReference>
<evidence type="ECO:0008006" key="12">
    <source>
        <dbReference type="Google" id="ProtNLM"/>
    </source>
</evidence>
<feature type="domain" description="DNA polymerase III beta sliding clamp central" evidence="10">
    <location>
        <begin position="132"/>
        <end position="232"/>
    </location>
</feature>
<evidence type="ECO:0000256" key="1">
    <source>
        <dbReference type="ARBA" id="ARBA00004496"/>
    </source>
</evidence>
<dbReference type="GO" id="GO:0008408">
    <property type="term" value="F:3'-5' exonuclease activity"/>
    <property type="evidence" value="ECO:0007669"/>
    <property type="project" value="InterPro"/>
</dbReference>
<evidence type="ECO:0000259" key="9">
    <source>
        <dbReference type="Pfam" id="PF00712"/>
    </source>
</evidence>
<dbReference type="NCBIfam" id="TIGR00663">
    <property type="entry name" value="dnan"/>
    <property type="match status" value="1"/>
</dbReference>
<dbReference type="InterPro" id="IPR001001">
    <property type="entry name" value="DNA_polIII_beta"/>
</dbReference>
<dbReference type="Pfam" id="PF00712">
    <property type="entry name" value="DNA_pol3_beta"/>
    <property type="match status" value="1"/>
</dbReference>
<reference evidence="11" key="1">
    <citation type="journal article" date="2015" name="Nature">
        <title>Complex archaea that bridge the gap between prokaryotes and eukaryotes.</title>
        <authorList>
            <person name="Spang A."/>
            <person name="Saw J.H."/>
            <person name="Jorgensen S.L."/>
            <person name="Zaremba-Niedzwiedzka K."/>
            <person name="Martijn J."/>
            <person name="Lind A.E."/>
            <person name="van Eijk R."/>
            <person name="Schleper C."/>
            <person name="Guy L."/>
            <person name="Ettema T.J."/>
        </authorList>
    </citation>
    <scope>NUCLEOTIDE SEQUENCE</scope>
</reference>
<keyword evidence="7" id="KW-0239">DNA-directed DNA polymerase</keyword>
<dbReference type="SUPFAM" id="SSF55979">
    <property type="entry name" value="DNA clamp"/>
    <property type="match status" value="2"/>
</dbReference>
<protein>
    <recommendedName>
        <fullName evidence="12">DNA polymerase III subunit beta</fullName>
    </recommendedName>
</protein>
<evidence type="ECO:0000256" key="7">
    <source>
        <dbReference type="ARBA" id="ARBA00022932"/>
    </source>
</evidence>
<evidence type="ECO:0000256" key="4">
    <source>
        <dbReference type="ARBA" id="ARBA00022679"/>
    </source>
</evidence>
<accession>A0A0F9BGN4</accession>
<dbReference type="GO" id="GO:0006271">
    <property type="term" value="P:DNA strand elongation involved in DNA replication"/>
    <property type="evidence" value="ECO:0007669"/>
    <property type="project" value="TreeGrafter"/>
</dbReference>
<proteinExistence type="inferred from homology"/>
<dbReference type="InterPro" id="IPR022634">
    <property type="entry name" value="DNA_polIII_beta_N"/>
</dbReference>
<dbReference type="AlphaFoldDB" id="A0A0F9BGN4"/>
<dbReference type="SMART" id="SM00480">
    <property type="entry name" value="POL3Bc"/>
    <property type="match status" value="1"/>
</dbReference>
<dbReference type="PANTHER" id="PTHR30478:SF0">
    <property type="entry name" value="BETA SLIDING CLAMP"/>
    <property type="match status" value="1"/>
</dbReference>
<evidence type="ECO:0000256" key="3">
    <source>
        <dbReference type="ARBA" id="ARBA00022490"/>
    </source>
</evidence>
<evidence type="ECO:0000256" key="6">
    <source>
        <dbReference type="ARBA" id="ARBA00022705"/>
    </source>
</evidence>
<keyword evidence="6" id="KW-0235">DNA replication</keyword>
<dbReference type="InterPro" id="IPR022637">
    <property type="entry name" value="DNA_polIII_beta_cen"/>
</dbReference>
<evidence type="ECO:0000256" key="2">
    <source>
        <dbReference type="ARBA" id="ARBA00010752"/>
    </source>
</evidence>
<keyword evidence="3" id="KW-0963">Cytoplasm</keyword>
<dbReference type="Gene3D" id="3.10.150.10">
    <property type="entry name" value="DNA Polymerase III, subunit A, domain 2"/>
    <property type="match status" value="1"/>
</dbReference>
<comment type="subcellular location">
    <subcellularLocation>
        <location evidence="1">Cytoplasm</location>
    </subcellularLocation>
</comment>
<comment type="similarity">
    <text evidence="2">Belongs to the beta sliding clamp family.</text>
</comment>
<dbReference type="Gene3D" id="3.70.10.10">
    <property type="match status" value="1"/>
</dbReference>
<dbReference type="InterPro" id="IPR046938">
    <property type="entry name" value="DNA_clamp_sf"/>
</dbReference>
<dbReference type="PANTHER" id="PTHR30478">
    <property type="entry name" value="DNA POLYMERASE III SUBUNIT BETA"/>
    <property type="match status" value="1"/>
</dbReference>
<dbReference type="GO" id="GO:0003677">
    <property type="term" value="F:DNA binding"/>
    <property type="evidence" value="ECO:0007669"/>
    <property type="project" value="UniProtKB-KW"/>
</dbReference>
<sequence length="235" mass="24738">MKFVAPRSDLVNEIQLVARAVGGRSGIQALGGIRLRATNGTINLGATDAELSLQSTLSATIASEGEVVLPGRLLADLMRVLDGDQVELESQSEAGRVTIKAGSSCFSLRVLSTEDFPRLPAPPSGDVLNIAATPLIATIDRVARAASRDETRPVLTGVLVSVSNGTLRMIATDSYRLSVKETDLKTSGQDSFKANVPARALRELSRLAGERKIDEITAIAQDNQIVFGLGGATLS</sequence>
<dbReference type="GO" id="GO:0005737">
    <property type="term" value="C:cytoplasm"/>
    <property type="evidence" value="ECO:0007669"/>
    <property type="project" value="UniProtKB-SubCell"/>
</dbReference>
<dbReference type="CDD" id="cd00140">
    <property type="entry name" value="beta_clamp"/>
    <property type="match status" value="1"/>
</dbReference>
<organism evidence="11">
    <name type="scientific">marine sediment metagenome</name>
    <dbReference type="NCBI Taxonomy" id="412755"/>
    <lineage>
        <taxon>unclassified sequences</taxon>
        <taxon>metagenomes</taxon>
        <taxon>ecological metagenomes</taxon>
    </lineage>
</organism>
<dbReference type="GO" id="GO:0003887">
    <property type="term" value="F:DNA-directed DNA polymerase activity"/>
    <property type="evidence" value="ECO:0007669"/>
    <property type="project" value="UniProtKB-KW"/>
</dbReference>
<comment type="caution">
    <text evidence="11">The sequence shown here is derived from an EMBL/GenBank/DDBJ whole genome shotgun (WGS) entry which is preliminary data.</text>
</comment>
<feature type="non-terminal residue" evidence="11">
    <location>
        <position position="235"/>
    </location>
</feature>
<evidence type="ECO:0000313" key="11">
    <source>
        <dbReference type="EMBL" id="KKK89769.1"/>
    </source>
</evidence>
<dbReference type="EMBL" id="LAZR01049387">
    <property type="protein sequence ID" value="KKK89769.1"/>
    <property type="molecule type" value="Genomic_DNA"/>
</dbReference>
<gene>
    <name evidence="11" type="ORF">LCGC14_2729790</name>
</gene>
<evidence type="ECO:0000256" key="5">
    <source>
        <dbReference type="ARBA" id="ARBA00022695"/>
    </source>
</evidence>
<keyword evidence="5" id="KW-0548">Nucleotidyltransferase</keyword>
<feature type="domain" description="DNA polymerase III beta sliding clamp N-terminal" evidence="9">
    <location>
        <begin position="1"/>
        <end position="120"/>
    </location>
</feature>
<keyword evidence="8" id="KW-0238">DNA-binding</keyword>
<evidence type="ECO:0000256" key="8">
    <source>
        <dbReference type="ARBA" id="ARBA00023125"/>
    </source>
</evidence>